<proteinExistence type="inferred from homology"/>
<dbReference type="Pfam" id="PF00330">
    <property type="entry name" value="Aconitase"/>
    <property type="match status" value="1"/>
</dbReference>
<evidence type="ECO:0000256" key="12">
    <source>
        <dbReference type="SAM" id="MobiDB-lite"/>
    </source>
</evidence>
<dbReference type="InterPro" id="IPR001030">
    <property type="entry name" value="Acoase/IPM_deHydtase_lsu_aba"/>
</dbReference>
<evidence type="ECO:0000256" key="2">
    <source>
        <dbReference type="ARBA" id="ARBA00004717"/>
    </source>
</evidence>
<reference evidence="15" key="1">
    <citation type="submission" date="2022-06" db="EMBL/GenBank/DDBJ databases">
        <title>Rothia sp. isolated from sandalwood seedling.</title>
        <authorList>
            <person name="Tuikhar N."/>
            <person name="Kirdat K."/>
            <person name="Thorat V."/>
            <person name="Swetha P."/>
            <person name="Padma S."/>
            <person name="Sundararaj R."/>
            <person name="Yadav A."/>
        </authorList>
    </citation>
    <scope>NUCLEOTIDE SEQUENCE</scope>
    <source>
        <strain evidence="15">AR01</strain>
    </source>
</reference>
<keyword evidence="16" id="KW-1185">Reference proteome</keyword>
<evidence type="ECO:0000256" key="1">
    <source>
        <dbReference type="ARBA" id="ARBA00001966"/>
    </source>
</evidence>
<dbReference type="SUPFAM" id="SSF52016">
    <property type="entry name" value="LeuD/IlvD-like"/>
    <property type="match status" value="1"/>
</dbReference>
<feature type="domain" description="Aconitase/3-isopropylmalate dehydratase large subunit alpha/beta/alpha" evidence="13">
    <location>
        <begin position="72"/>
        <end position="599"/>
    </location>
</feature>
<dbReference type="NCBIfam" id="TIGR01341">
    <property type="entry name" value="aconitase_1"/>
    <property type="match status" value="1"/>
</dbReference>
<evidence type="ECO:0000256" key="9">
    <source>
        <dbReference type="ARBA" id="ARBA00023239"/>
    </source>
</evidence>
<sequence length="935" mass="101769">MSTVDSFGSKGVLDVNGTEYEIFRLNKVEGSENLPFSLKVLLENLLRTEDGANITGEHVKALASWDPTADPSTEIQFTPARVIMQDFTGVPCIVDLATMREAVKELGGDPTKINPLAPAELVIDHSVQIDSFGNSDAIERNMDIEYQRNGERYQFLRWGQTAFEDFKVVPPGMGIVHQVNIEYLARTVMAREVDGALRAYPDTLVGTDSHTTMVNGLGVLGWGVGGIEAEAAMLGQPVSMLIPKVVGFKLTGKIPAGSTATDVVLTITEMLREQGVVGKFVEFYGEGVGEVPLANRATIGNMSPEFGSTAAMFPIDDVTLDYLRLTGRDEDQVALVEKYTKEQGLWHDPSKEVKYSEYLELDLSTVVPSIAGPKRPQDRIELTKAKEQFREDLVNYVGDDACEALEESFPASDAPSTTATAEDQEEQKPRHTVSAAQHAEGRTSQPVHVSMPDGREFELDHGAVSIASITSCTNTSNPSVMMAAGVLARNAVAKGLSSKPWVKTSVAPGSKVVTDYYEKAGLLPDLEKVGFYIVGYGCTTCIGNSGPLEDEVSAAIAEKDLSVTSVLSGNRNFEGRINPDVKMNYLASPPLVIAYALAGSMDFDFENDALGQDQDGNDVYLKDIWPDPTEVQQIIDESVSTDAYKTEYSTIFEGDDRWKNLDTPTGDTFEWDAESTYVRKPPYFEGMSMDISPVEDIEGARVLLKLGDSVTTDHISPAGSFKSETPAGRYLSENGVERKDFNSYGSRRGNHEVMIRGTFANIRIKNQLLDGTEGGFTRDFTRDGEETTVYDAAQNYAAEGTPLVVLGGKEYGTGSSRDWAAKGTRLLGVRAVITESFERIHRSNLIGMGVLPLQFPEGESHASLGLDGTETFSISGVTELNEGRTPKTVHVTATAQDGSVTEFDAVVRIDTPGEAEYYRNGGILQYVLRNLVRGK</sequence>
<dbReference type="InterPro" id="IPR018136">
    <property type="entry name" value="Aconitase_4Fe-4S_BS"/>
</dbReference>
<evidence type="ECO:0000313" key="15">
    <source>
        <dbReference type="EMBL" id="MCP3427179.1"/>
    </source>
</evidence>
<comment type="similarity">
    <text evidence="3 11">Belongs to the aconitase/IPM isomerase family.</text>
</comment>
<keyword evidence="5" id="KW-0479">Metal-binding</keyword>
<comment type="function">
    <text evidence="11">Catalyzes the isomerization of citrate to isocitrate via cis-aconitate.</text>
</comment>
<feature type="compositionally biased region" description="Low complexity" evidence="12">
    <location>
        <begin position="410"/>
        <end position="421"/>
    </location>
</feature>
<evidence type="ECO:0000256" key="5">
    <source>
        <dbReference type="ARBA" id="ARBA00022723"/>
    </source>
</evidence>
<keyword evidence="7 11" id="KW-0408">Iron</keyword>
<protein>
    <recommendedName>
        <fullName evidence="11">Aconitate hydratase</fullName>
        <shortName evidence="11">Aconitase</shortName>
        <ecNumber evidence="11">4.2.1.3</ecNumber>
    </recommendedName>
</protein>
<name>A0A9X2KJS3_9MICC</name>
<comment type="pathway">
    <text evidence="2">Carbohydrate metabolism; tricarboxylic acid cycle; isocitrate from oxaloacetate: step 2/2.</text>
</comment>
<evidence type="ECO:0000256" key="7">
    <source>
        <dbReference type="ARBA" id="ARBA00023004"/>
    </source>
</evidence>
<evidence type="ECO:0000256" key="4">
    <source>
        <dbReference type="ARBA" id="ARBA00022532"/>
    </source>
</evidence>
<evidence type="ECO:0000256" key="11">
    <source>
        <dbReference type="RuleBase" id="RU361275"/>
    </source>
</evidence>
<dbReference type="GO" id="GO:0006099">
    <property type="term" value="P:tricarboxylic acid cycle"/>
    <property type="evidence" value="ECO:0007669"/>
    <property type="project" value="UniProtKB-KW"/>
</dbReference>
<dbReference type="EC" id="4.2.1.3" evidence="11"/>
<evidence type="ECO:0000256" key="6">
    <source>
        <dbReference type="ARBA" id="ARBA00022884"/>
    </source>
</evidence>
<dbReference type="GO" id="GO:0046872">
    <property type="term" value="F:metal ion binding"/>
    <property type="evidence" value="ECO:0007669"/>
    <property type="project" value="UniProtKB-KW"/>
</dbReference>
<comment type="cofactor">
    <cofactor evidence="1">
        <name>[4Fe-4S] cluster</name>
        <dbReference type="ChEBI" id="CHEBI:49883"/>
    </cofactor>
</comment>
<comment type="catalytic activity">
    <reaction evidence="10 11">
        <text>citrate = D-threo-isocitrate</text>
        <dbReference type="Rhea" id="RHEA:10336"/>
        <dbReference type="ChEBI" id="CHEBI:15562"/>
        <dbReference type="ChEBI" id="CHEBI:16947"/>
        <dbReference type="EC" id="4.2.1.3"/>
    </reaction>
</comment>
<dbReference type="EMBL" id="JANAFB010000058">
    <property type="protein sequence ID" value="MCP3427179.1"/>
    <property type="molecule type" value="Genomic_DNA"/>
</dbReference>
<dbReference type="GO" id="GO:0003994">
    <property type="term" value="F:aconitate hydratase activity"/>
    <property type="evidence" value="ECO:0007669"/>
    <property type="project" value="UniProtKB-EC"/>
</dbReference>
<dbReference type="InterPro" id="IPR000573">
    <property type="entry name" value="AconitaseA/IPMdHydase_ssu_swvl"/>
</dbReference>
<dbReference type="Gene3D" id="6.10.190.10">
    <property type="match status" value="1"/>
</dbReference>
<dbReference type="Gene3D" id="3.30.499.10">
    <property type="entry name" value="Aconitase, domain 3"/>
    <property type="match status" value="2"/>
</dbReference>
<evidence type="ECO:0000256" key="8">
    <source>
        <dbReference type="ARBA" id="ARBA00023014"/>
    </source>
</evidence>
<evidence type="ECO:0000259" key="14">
    <source>
        <dbReference type="Pfam" id="PF00694"/>
    </source>
</evidence>
<evidence type="ECO:0000313" key="16">
    <source>
        <dbReference type="Proteomes" id="UP001139502"/>
    </source>
</evidence>
<evidence type="ECO:0000256" key="3">
    <source>
        <dbReference type="ARBA" id="ARBA00007185"/>
    </source>
</evidence>
<dbReference type="PANTHER" id="PTHR11670">
    <property type="entry name" value="ACONITASE/IRON-RESPONSIVE ELEMENT FAMILY MEMBER"/>
    <property type="match status" value="1"/>
</dbReference>
<keyword evidence="9 11" id="KW-0456">Lyase</keyword>
<evidence type="ECO:0000259" key="13">
    <source>
        <dbReference type="Pfam" id="PF00330"/>
    </source>
</evidence>
<dbReference type="InterPro" id="IPR015928">
    <property type="entry name" value="Aconitase/3IPM_dehydase_swvl"/>
</dbReference>
<dbReference type="GO" id="GO:0003723">
    <property type="term" value="F:RNA binding"/>
    <property type="evidence" value="ECO:0007669"/>
    <property type="project" value="UniProtKB-KW"/>
</dbReference>
<dbReference type="GO" id="GO:0051539">
    <property type="term" value="F:4 iron, 4 sulfur cluster binding"/>
    <property type="evidence" value="ECO:0007669"/>
    <property type="project" value="UniProtKB-KW"/>
</dbReference>
<dbReference type="NCBIfam" id="NF009520">
    <property type="entry name" value="PRK12881.1"/>
    <property type="match status" value="1"/>
</dbReference>
<dbReference type="PRINTS" id="PR00415">
    <property type="entry name" value="ACONITASE"/>
</dbReference>
<feature type="region of interest" description="Disordered" evidence="12">
    <location>
        <begin position="407"/>
        <end position="451"/>
    </location>
</feature>
<dbReference type="FunFam" id="3.20.19.10:FF:000001">
    <property type="entry name" value="Aconitate hydratase"/>
    <property type="match status" value="1"/>
</dbReference>
<dbReference type="FunFam" id="3.30.499.10:FF:000002">
    <property type="entry name" value="Aconitate hydratase"/>
    <property type="match status" value="1"/>
</dbReference>
<dbReference type="PROSITE" id="PS00450">
    <property type="entry name" value="ACONITASE_1"/>
    <property type="match status" value="1"/>
</dbReference>
<organism evidence="15 16">
    <name type="scientific">Rothia santali</name>
    <dbReference type="NCBI Taxonomy" id="2949643"/>
    <lineage>
        <taxon>Bacteria</taxon>
        <taxon>Bacillati</taxon>
        <taxon>Actinomycetota</taxon>
        <taxon>Actinomycetes</taxon>
        <taxon>Micrococcales</taxon>
        <taxon>Micrococcaceae</taxon>
        <taxon>Rothia</taxon>
    </lineage>
</organism>
<dbReference type="InterPro" id="IPR044137">
    <property type="entry name" value="AcnA_IRP_Swivel"/>
</dbReference>
<keyword evidence="6" id="KW-0694">RNA-binding</keyword>
<dbReference type="NCBIfam" id="NF006757">
    <property type="entry name" value="PRK09277.1"/>
    <property type="match status" value="1"/>
</dbReference>
<keyword evidence="8 11" id="KW-0411">Iron-sulfur</keyword>
<dbReference type="InterPro" id="IPR006249">
    <property type="entry name" value="Aconitase/IRP2"/>
</dbReference>
<dbReference type="CDD" id="cd01580">
    <property type="entry name" value="AcnA_IRP_Swivel"/>
    <property type="match status" value="1"/>
</dbReference>
<dbReference type="InterPro" id="IPR015931">
    <property type="entry name" value="Acnase/IPM_dHydase_lsu_aba_1/3"/>
</dbReference>
<keyword evidence="4" id="KW-0816">Tricarboxylic acid cycle</keyword>
<gene>
    <name evidence="15" type="primary">acnA</name>
    <name evidence="15" type="ORF">NBM05_14475</name>
</gene>
<accession>A0A9X2KJS3</accession>
<dbReference type="InterPro" id="IPR036008">
    <property type="entry name" value="Aconitase_4Fe-4S_dom"/>
</dbReference>
<dbReference type="Pfam" id="PF00694">
    <property type="entry name" value="Aconitase_C"/>
    <property type="match status" value="1"/>
</dbReference>
<evidence type="ECO:0000256" key="10">
    <source>
        <dbReference type="ARBA" id="ARBA00023501"/>
    </source>
</evidence>
<dbReference type="Proteomes" id="UP001139502">
    <property type="component" value="Unassembled WGS sequence"/>
</dbReference>
<dbReference type="AlphaFoldDB" id="A0A9X2KJS3"/>
<dbReference type="PROSITE" id="PS01244">
    <property type="entry name" value="ACONITASE_2"/>
    <property type="match status" value="1"/>
</dbReference>
<dbReference type="RefSeq" id="WP_254168903.1">
    <property type="nucleotide sequence ID" value="NZ_JANAFB010000058.1"/>
</dbReference>
<dbReference type="FunFam" id="3.30.499.10:FF:000009">
    <property type="entry name" value="Aconitate hydratase"/>
    <property type="match status" value="1"/>
</dbReference>
<dbReference type="Gene3D" id="3.20.19.10">
    <property type="entry name" value="Aconitase, domain 4"/>
    <property type="match status" value="1"/>
</dbReference>
<dbReference type="CDD" id="cd01586">
    <property type="entry name" value="AcnA_IRP"/>
    <property type="match status" value="1"/>
</dbReference>
<feature type="domain" description="Aconitase A/isopropylmalate dehydratase small subunit swivel" evidence="14">
    <location>
        <begin position="729"/>
        <end position="857"/>
    </location>
</feature>
<keyword evidence="11" id="KW-0004">4Fe-4S</keyword>
<comment type="caution">
    <text evidence="15">The sequence shown here is derived from an EMBL/GenBank/DDBJ whole genome shotgun (WGS) entry which is preliminary data.</text>
</comment>
<dbReference type="GO" id="GO:0019679">
    <property type="term" value="P:propionate metabolic process, methylcitrate cycle"/>
    <property type="evidence" value="ECO:0007669"/>
    <property type="project" value="UniProtKB-ARBA"/>
</dbReference>
<dbReference type="SUPFAM" id="SSF53732">
    <property type="entry name" value="Aconitase iron-sulfur domain"/>
    <property type="match status" value="1"/>
</dbReference>